<dbReference type="Pfam" id="PF18758">
    <property type="entry name" value="KDZ"/>
    <property type="match status" value="1"/>
</dbReference>
<feature type="domain" description="CxC2-like cysteine cluster KDZ transposase-associated" evidence="1">
    <location>
        <begin position="82"/>
        <end position="189"/>
    </location>
</feature>
<dbReference type="OrthoDB" id="3235114at2759"/>
<name>A0A0C9SYU9_PAXIN</name>
<dbReference type="HOGENOM" id="CLU_003703_12_0_1"/>
<dbReference type="PANTHER" id="PTHR33096">
    <property type="entry name" value="CXC2 DOMAIN-CONTAINING PROTEIN"/>
    <property type="match status" value="1"/>
</dbReference>
<evidence type="ECO:0000313" key="2">
    <source>
        <dbReference type="EMBL" id="KIJ15234.1"/>
    </source>
</evidence>
<dbReference type="Pfam" id="PF18803">
    <property type="entry name" value="CxC2"/>
    <property type="match status" value="1"/>
</dbReference>
<reference evidence="3" key="2">
    <citation type="submission" date="2015-01" db="EMBL/GenBank/DDBJ databases">
        <title>Evolutionary Origins and Diversification of the Mycorrhizal Mutualists.</title>
        <authorList>
            <consortium name="DOE Joint Genome Institute"/>
            <consortium name="Mycorrhizal Genomics Consortium"/>
            <person name="Kohler A."/>
            <person name="Kuo A."/>
            <person name="Nagy L.G."/>
            <person name="Floudas D."/>
            <person name="Copeland A."/>
            <person name="Barry K.W."/>
            <person name="Cichocki N."/>
            <person name="Veneault-Fourrey C."/>
            <person name="LaButti K."/>
            <person name="Lindquist E.A."/>
            <person name="Lipzen A."/>
            <person name="Lundell T."/>
            <person name="Morin E."/>
            <person name="Murat C."/>
            <person name="Riley R."/>
            <person name="Ohm R."/>
            <person name="Sun H."/>
            <person name="Tunlid A."/>
            <person name="Henrissat B."/>
            <person name="Grigoriev I.V."/>
            <person name="Hibbett D.S."/>
            <person name="Martin F."/>
        </authorList>
    </citation>
    <scope>NUCLEOTIDE SEQUENCE [LARGE SCALE GENOMIC DNA]</scope>
    <source>
        <strain evidence="3">ATCC 200175</strain>
    </source>
</reference>
<dbReference type="InterPro" id="IPR041457">
    <property type="entry name" value="CxC2_KDZ-assoc"/>
</dbReference>
<proteinExistence type="predicted"/>
<organism evidence="2 3">
    <name type="scientific">Paxillus involutus ATCC 200175</name>
    <dbReference type="NCBI Taxonomy" id="664439"/>
    <lineage>
        <taxon>Eukaryota</taxon>
        <taxon>Fungi</taxon>
        <taxon>Dikarya</taxon>
        <taxon>Basidiomycota</taxon>
        <taxon>Agaricomycotina</taxon>
        <taxon>Agaricomycetes</taxon>
        <taxon>Agaricomycetidae</taxon>
        <taxon>Boletales</taxon>
        <taxon>Paxilineae</taxon>
        <taxon>Paxillaceae</taxon>
        <taxon>Paxillus</taxon>
    </lineage>
</organism>
<dbReference type="Proteomes" id="UP000053647">
    <property type="component" value="Unassembled WGS sequence"/>
</dbReference>
<dbReference type="AlphaFoldDB" id="A0A0C9SYU9"/>
<accession>A0A0C9SYU9</accession>
<dbReference type="EMBL" id="KN819338">
    <property type="protein sequence ID" value="KIJ15234.1"/>
    <property type="molecule type" value="Genomic_DNA"/>
</dbReference>
<evidence type="ECO:0000313" key="3">
    <source>
        <dbReference type="Proteomes" id="UP000053647"/>
    </source>
</evidence>
<feature type="non-terminal residue" evidence="2">
    <location>
        <position position="471"/>
    </location>
</feature>
<sequence>DNPNLVWLDDCEMFLQEMMWHEGRGAFPETCGQCKGTGPIYKCEDCVGMDLYCEGCILSTHSRTPLHRLQWWNRTFWDSVTLRELGLHVSLGHKSGERCSNPLKAYTDTFVVIDILGIHVVSLDFCNCETSESLTQQLLRMSWFPATPTRPRTAATFRLLEQFHLVSLESKILVYEFYNALSRLVDNTGLIKVKNHYEEFMRMARQWRHLKMVKRGGRAYDPLGLEATGEGECTIICPACPQPGRNLPGNFLDAPPGECSWKYSLYLAIDVNFRLKRKNVSKDSVDPSFSKGWAYFVEESRYMYWFVRISPYLSLTQKSTCSSHNAVNMADTKVNKGLSATGVGTVDCTRHNMKLPTAVGDLQKGEKSPPPRRLTCCQVYNMDYLFFSTLRHNSASVLNVSYDIACQWSKNLWQRNTAFPVPMQLSCDSWQIRFFVPKFHLPAHIKKCQTTYSFNFLTGVHQEFDKLLNHT</sequence>
<evidence type="ECO:0000259" key="1">
    <source>
        <dbReference type="Pfam" id="PF18803"/>
    </source>
</evidence>
<dbReference type="InterPro" id="IPR040521">
    <property type="entry name" value="KDZ"/>
</dbReference>
<dbReference type="CDD" id="cd19757">
    <property type="entry name" value="Bbox1"/>
    <property type="match status" value="1"/>
</dbReference>
<feature type="non-terminal residue" evidence="2">
    <location>
        <position position="1"/>
    </location>
</feature>
<gene>
    <name evidence="2" type="ORF">PAXINDRAFT_77683</name>
</gene>
<protein>
    <recommendedName>
        <fullName evidence="1">CxC2-like cysteine cluster KDZ transposase-associated domain-containing protein</fullName>
    </recommendedName>
</protein>
<keyword evidence="3" id="KW-1185">Reference proteome</keyword>
<reference evidence="2 3" key="1">
    <citation type="submission" date="2014-06" db="EMBL/GenBank/DDBJ databases">
        <authorList>
            <consortium name="DOE Joint Genome Institute"/>
            <person name="Kuo A."/>
            <person name="Kohler A."/>
            <person name="Nagy L.G."/>
            <person name="Floudas D."/>
            <person name="Copeland A."/>
            <person name="Barry K.W."/>
            <person name="Cichocki N."/>
            <person name="Veneault-Fourrey C."/>
            <person name="LaButti K."/>
            <person name="Lindquist E.A."/>
            <person name="Lipzen A."/>
            <person name="Lundell T."/>
            <person name="Morin E."/>
            <person name="Murat C."/>
            <person name="Sun H."/>
            <person name="Tunlid A."/>
            <person name="Henrissat B."/>
            <person name="Grigoriev I.V."/>
            <person name="Hibbett D.S."/>
            <person name="Martin F."/>
            <person name="Nordberg H.P."/>
            <person name="Cantor M.N."/>
            <person name="Hua S.X."/>
        </authorList>
    </citation>
    <scope>NUCLEOTIDE SEQUENCE [LARGE SCALE GENOMIC DNA]</scope>
    <source>
        <strain evidence="2 3">ATCC 200175</strain>
    </source>
</reference>
<dbReference type="PANTHER" id="PTHR33096:SF1">
    <property type="entry name" value="CXC1-LIKE CYSTEINE CLUSTER ASSOCIATED WITH KDZ TRANSPOSASES DOMAIN-CONTAINING PROTEIN"/>
    <property type="match status" value="1"/>
</dbReference>